<accession>A0ABU4DSI3</accession>
<dbReference type="Gene3D" id="2.60.120.10">
    <property type="entry name" value="Jelly Rolls"/>
    <property type="match status" value="1"/>
</dbReference>
<reference evidence="3 4" key="1">
    <citation type="submission" date="2022-11" db="EMBL/GenBank/DDBJ databases">
        <title>Deinococcus ZS9-10, Low Temperature and Draught-tolerating, UV-resistant Bacteria from Continental Antarctica.</title>
        <authorList>
            <person name="Cheng L."/>
        </authorList>
    </citation>
    <scope>NUCLEOTIDE SEQUENCE [LARGE SCALE GENOMIC DNA]</scope>
    <source>
        <strain evidence="3 4">ZS9-10</strain>
    </source>
</reference>
<dbReference type="EMBL" id="JAPMIV010000025">
    <property type="protein sequence ID" value="MDV6375393.1"/>
    <property type="molecule type" value="Genomic_DNA"/>
</dbReference>
<dbReference type="InterPro" id="IPR036291">
    <property type="entry name" value="NAD(P)-bd_dom_sf"/>
</dbReference>
<dbReference type="InterPro" id="IPR050177">
    <property type="entry name" value="Lipid_A_modif_metabolic_enz"/>
</dbReference>
<comment type="caution">
    <text evidence="3">The sequence shown here is derived from an EMBL/GenBank/DDBJ whole genome shotgun (WGS) entry which is preliminary data.</text>
</comment>
<sequence length="367" mass="40316">MKVGITGAGGMLGTHVRAYFHGLDNLEVCAADRQTFEAGGLGDLLDGCDAVVHLAGMNRGEDDVVARTNLDLTKQLIAALEERGSTAHVLFSSSTHIERDSAYGTSKREAASLLSGWAKRSGGKFTNVILPGVFGEGGKPFYNSVVSTFCHQLANGEMPTPHADSPIEQIHAQTVARRFEELLREGTAGDVRVQGEAMTVYGLLDTLTGMRDLYAQHIIPDLREDIRRDLFNTYRSYLYPGHYPVALTLHTDPRGSLFEAVKSPNGGQSFMSTTHPGITRGNHYHTRKVERFLVTGGEAEIKLRHLFGNEIQTFRVSGERPSYVDIPTLHTHNITNVGDSTLTTLFWTHELFDPAQPDTVAEPVERI</sequence>
<feature type="domain" description="Capsular polysaccharide assembling protein CapF C-terminal" evidence="2">
    <location>
        <begin position="250"/>
        <end position="360"/>
    </location>
</feature>
<dbReference type="Proteomes" id="UP001276150">
    <property type="component" value="Unassembled WGS sequence"/>
</dbReference>
<dbReference type="RefSeq" id="WP_317640731.1">
    <property type="nucleotide sequence ID" value="NZ_JAPMIV010000025.1"/>
</dbReference>
<proteinExistence type="predicted"/>
<feature type="domain" description="NAD-dependent epimerase/dehydratase" evidence="1">
    <location>
        <begin position="5"/>
        <end position="159"/>
    </location>
</feature>
<dbReference type="Pfam" id="PF14667">
    <property type="entry name" value="Polysacc_synt_C"/>
    <property type="match status" value="1"/>
</dbReference>
<dbReference type="SUPFAM" id="SSF51182">
    <property type="entry name" value="RmlC-like cupins"/>
    <property type="match status" value="1"/>
</dbReference>
<evidence type="ECO:0000313" key="3">
    <source>
        <dbReference type="EMBL" id="MDV6375393.1"/>
    </source>
</evidence>
<evidence type="ECO:0000259" key="2">
    <source>
        <dbReference type="Pfam" id="PF14667"/>
    </source>
</evidence>
<dbReference type="PANTHER" id="PTHR43245">
    <property type="entry name" value="BIFUNCTIONAL POLYMYXIN RESISTANCE PROTEIN ARNA"/>
    <property type="match status" value="1"/>
</dbReference>
<protein>
    <submittedName>
        <fullName evidence="3">NAD-dependent epimerase/dehydratase family protein</fullName>
    </submittedName>
</protein>
<gene>
    <name evidence="3" type="ORF">ORD21_12405</name>
</gene>
<dbReference type="InterPro" id="IPR011051">
    <property type="entry name" value="RmlC_Cupin_sf"/>
</dbReference>
<dbReference type="Gene3D" id="3.40.50.720">
    <property type="entry name" value="NAD(P)-binding Rossmann-like Domain"/>
    <property type="match status" value="1"/>
</dbReference>
<dbReference type="PANTHER" id="PTHR43245:SF55">
    <property type="entry name" value="NAD(P)-BINDING DOMAIN-CONTAINING PROTEIN"/>
    <property type="match status" value="1"/>
</dbReference>
<dbReference type="InterPro" id="IPR014710">
    <property type="entry name" value="RmlC-like_jellyroll"/>
</dbReference>
<name>A0ABU4DSI3_9DEIO</name>
<dbReference type="InterPro" id="IPR001509">
    <property type="entry name" value="Epimerase_deHydtase"/>
</dbReference>
<evidence type="ECO:0000259" key="1">
    <source>
        <dbReference type="Pfam" id="PF01370"/>
    </source>
</evidence>
<keyword evidence="4" id="KW-1185">Reference proteome</keyword>
<evidence type="ECO:0000313" key="4">
    <source>
        <dbReference type="Proteomes" id="UP001276150"/>
    </source>
</evidence>
<dbReference type="Pfam" id="PF01370">
    <property type="entry name" value="Epimerase"/>
    <property type="match status" value="1"/>
</dbReference>
<dbReference type="InterPro" id="IPR029303">
    <property type="entry name" value="CapF_C"/>
</dbReference>
<organism evidence="3 4">
    <name type="scientific">Deinococcus arenicola</name>
    <dbReference type="NCBI Taxonomy" id="2994950"/>
    <lineage>
        <taxon>Bacteria</taxon>
        <taxon>Thermotogati</taxon>
        <taxon>Deinococcota</taxon>
        <taxon>Deinococci</taxon>
        <taxon>Deinococcales</taxon>
        <taxon>Deinococcaceae</taxon>
        <taxon>Deinococcus</taxon>
    </lineage>
</organism>
<dbReference type="SUPFAM" id="SSF51735">
    <property type="entry name" value="NAD(P)-binding Rossmann-fold domains"/>
    <property type="match status" value="1"/>
</dbReference>
<dbReference type="CDD" id="cd07007">
    <property type="entry name" value="cupin_CapF-like_C"/>
    <property type="match status" value="1"/>
</dbReference>